<dbReference type="EMBL" id="NGJX01000003">
    <property type="protein sequence ID" value="RSU03955.1"/>
    <property type="molecule type" value="Genomic_DNA"/>
</dbReference>
<evidence type="ECO:0000256" key="6">
    <source>
        <dbReference type="ARBA" id="ARBA00023136"/>
    </source>
</evidence>
<comment type="subcellular location">
    <subcellularLocation>
        <location evidence="1">Cell membrane</location>
        <topology evidence="1">Multi-pass membrane protein</topology>
    </subcellularLocation>
</comment>
<dbReference type="RefSeq" id="WP_086340838.1">
    <property type="nucleotide sequence ID" value="NZ_CP081459.1"/>
</dbReference>
<dbReference type="GO" id="GO:0005886">
    <property type="term" value="C:plasma membrane"/>
    <property type="evidence" value="ECO:0007669"/>
    <property type="project" value="UniProtKB-SubCell"/>
</dbReference>
<evidence type="ECO:0000313" key="10">
    <source>
        <dbReference type="Proteomes" id="UP000288197"/>
    </source>
</evidence>
<feature type="transmembrane region" description="Helical" evidence="7">
    <location>
        <begin position="27"/>
        <end position="48"/>
    </location>
</feature>
<gene>
    <name evidence="9" type="ORF">CBF32_04595</name>
    <name evidence="8" type="ORF">HED35_08040</name>
</gene>
<evidence type="ECO:0000313" key="9">
    <source>
        <dbReference type="EMBL" id="RSU03955.1"/>
    </source>
</evidence>
<dbReference type="GeneID" id="63145769"/>
<sequence length="86" mass="9071">MHLIATIIVGIIIGAIAGAFTSRDFPVGGWIGNLIAGLVGSWIGQSLFGEWGPKFADIAIFPSIIGAILLVVVTSLIMNNSTKRQY</sequence>
<dbReference type="AlphaFoldDB" id="A0A369AZ21"/>
<evidence type="ECO:0000256" key="1">
    <source>
        <dbReference type="ARBA" id="ARBA00004651"/>
    </source>
</evidence>
<evidence type="ECO:0000313" key="8">
    <source>
        <dbReference type="EMBL" id="NKC68033.1"/>
    </source>
</evidence>
<evidence type="ECO:0000256" key="7">
    <source>
        <dbReference type="SAM" id="Phobius"/>
    </source>
</evidence>
<comment type="similarity">
    <text evidence="2">Belongs to the UPF0410 family.</text>
</comment>
<dbReference type="Proteomes" id="UP000521358">
    <property type="component" value="Unassembled WGS sequence"/>
</dbReference>
<dbReference type="InterPro" id="IPR007341">
    <property type="entry name" value="Transgly_assoc"/>
</dbReference>
<keyword evidence="4 7" id="KW-0812">Transmembrane</keyword>
<proteinExistence type="inferred from homology"/>
<organism evidence="8 11">
    <name type="scientific">Vagococcus fluvialis</name>
    <dbReference type="NCBI Taxonomy" id="2738"/>
    <lineage>
        <taxon>Bacteria</taxon>
        <taxon>Bacillati</taxon>
        <taxon>Bacillota</taxon>
        <taxon>Bacilli</taxon>
        <taxon>Lactobacillales</taxon>
        <taxon>Enterococcaceae</taxon>
        <taxon>Vagococcus</taxon>
    </lineage>
</organism>
<evidence type="ECO:0000256" key="2">
    <source>
        <dbReference type="ARBA" id="ARBA00011006"/>
    </source>
</evidence>
<evidence type="ECO:0000313" key="11">
    <source>
        <dbReference type="Proteomes" id="UP000521358"/>
    </source>
</evidence>
<keyword evidence="6 7" id="KW-0472">Membrane</keyword>
<evidence type="ECO:0000256" key="3">
    <source>
        <dbReference type="ARBA" id="ARBA00022475"/>
    </source>
</evidence>
<dbReference type="Proteomes" id="UP000288197">
    <property type="component" value="Unassembled WGS sequence"/>
</dbReference>
<reference evidence="8 11" key="2">
    <citation type="submission" date="2020-03" db="EMBL/GenBank/DDBJ databases">
        <title>Bacterial samples isolated from urine from healthy bovine heifers (Gyr breed).</title>
        <authorList>
            <person name="Giannattasio-Ferraz S."/>
            <person name="Maskeri L."/>
            <person name="Penido A."/>
            <person name="Barbosa-Stancioli E.F."/>
            <person name="Putonti C."/>
        </authorList>
    </citation>
    <scope>NUCLEOTIDE SEQUENCE [LARGE SCALE GENOMIC DNA]</scope>
    <source>
        <strain evidence="8 11">UFMG-H7</strain>
    </source>
</reference>
<evidence type="ECO:0000256" key="4">
    <source>
        <dbReference type="ARBA" id="ARBA00022692"/>
    </source>
</evidence>
<dbReference type="PANTHER" id="PTHR33884:SF3">
    <property type="entry name" value="UPF0410 PROTEIN YMGE"/>
    <property type="match status" value="1"/>
</dbReference>
<keyword evidence="5 7" id="KW-1133">Transmembrane helix</keyword>
<protein>
    <submittedName>
        <fullName evidence="8">GlsB/YeaQ/YmgE family stress response membrane protein</fullName>
    </submittedName>
</protein>
<keyword evidence="10" id="KW-1185">Reference proteome</keyword>
<name>A0A369AZ21_9ENTE</name>
<reference evidence="9 10" key="1">
    <citation type="submission" date="2017-05" db="EMBL/GenBank/DDBJ databases">
        <title>Vagococcus spp. assemblies.</title>
        <authorList>
            <person name="Gulvik C.A."/>
        </authorList>
    </citation>
    <scope>NUCLEOTIDE SEQUENCE [LARGE SCALE GENOMIC DNA]</scope>
    <source>
        <strain evidence="9 10">NCFB 2497</strain>
    </source>
</reference>
<dbReference type="OrthoDB" id="1632160at2"/>
<keyword evidence="3" id="KW-1003">Cell membrane</keyword>
<feature type="transmembrane region" description="Helical" evidence="7">
    <location>
        <begin position="55"/>
        <end position="78"/>
    </location>
</feature>
<comment type="caution">
    <text evidence="8">The sequence shown here is derived from an EMBL/GenBank/DDBJ whole genome shotgun (WGS) entry which is preliminary data.</text>
</comment>
<evidence type="ECO:0000256" key="5">
    <source>
        <dbReference type="ARBA" id="ARBA00022989"/>
    </source>
</evidence>
<dbReference type="EMBL" id="JAAVMB010000008">
    <property type="protein sequence ID" value="NKC68033.1"/>
    <property type="molecule type" value="Genomic_DNA"/>
</dbReference>
<dbReference type="PANTHER" id="PTHR33884">
    <property type="entry name" value="UPF0410 PROTEIN YMGE"/>
    <property type="match status" value="1"/>
</dbReference>
<dbReference type="Pfam" id="PF04226">
    <property type="entry name" value="Transgly_assoc"/>
    <property type="match status" value="1"/>
</dbReference>
<accession>A0A369AZ21</accession>